<dbReference type="RefSeq" id="WP_011792112.1">
    <property type="nucleotide sequence ID" value="NC_008751.1"/>
</dbReference>
<evidence type="ECO:0000259" key="2">
    <source>
        <dbReference type="PROSITE" id="PS51411"/>
    </source>
</evidence>
<reference evidence="4" key="1">
    <citation type="journal article" date="2009" name="Environ. Microbiol.">
        <title>Contribution of mobile genetic elements to Desulfovibrio vulgaris genome plasticity.</title>
        <authorList>
            <person name="Walker C.B."/>
            <person name="Stolyar S."/>
            <person name="Chivian D."/>
            <person name="Pinel N."/>
            <person name="Gabster J.A."/>
            <person name="Dehal P.S."/>
            <person name="He Z."/>
            <person name="Yang Z.K."/>
            <person name="Yen H.C."/>
            <person name="Zhou J."/>
            <person name="Wall J.D."/>
            <person name="Hazen T.C."/>
            <person name="Arkin A.P."/>
            <person name="Stahl D.A."/>
        </authorList>
    </citation>
    <scope>NUCLEOTIDE SEQUENCE [LARGE SCALE GENOMIC DNA]</scope>
    <source>
        <strain evidence="4">DP4</strain>
    </source>
</reference>
<dbReference type="NCBIfam" id="NF041131">
    <property type="entry name" value="RicT_YaaT_fam"/>
    <property type="match status" value="1"/>
</dbReference>
<feature type="compositionally biased region" description="Low complexity" evidence="1">
    <location>
        <begin position="350"/>
        <end position="367"/>
    </location>
</feature>
<dbReference type="PANTHER" id="PTHR43830">
    <property type="entry name" value="PROTEIN PSP1"/>
    <property type="match status" value="1"/>
</dbReference>
<dbReference type="GO" id="GO:0005737">
    <property type="term" value="C:cytoplasm"/>
    <property type="evidence" value="ECO:0007669"/>
    <property type="project" value="TreeGrafter"/>
</dbReference>
<sequence>MDKILGIKFRDYGQVYYFLAGEAEVSLGDRVIVETDQGQGIGEVIAVRDDRPSDAGDEELQPILRVAEGEDLERAETNEAMGAEAAAYCRECIRARNLDMKLVDVEVFFDLSKLIFYFTAPSRIDFRELVKDLVKHYRTRIELRQIGVRHETQMIGAVGNCGMVCCCRRYLRKFAPVTIKMAKEQNLFLNPAKISGICGRLLCCLSYEQENYEEFHRSCPRLGKKYMTNRGPVKVLRANMFRNSLMAFTDTGEEIEISLDEWQQLDPRRPDQQPQQARPPRRDRPEGGSARDGNGDRAPAPSSDRAAGATGGEAARHGGGRAGERSDRGGRPDRAERADRRGMPYGDVSGSGETPPAGGEAEADAPSLHAAGVEFATEQPAPFDTSPDGGAVMGMEQVEAPVESVPQAEPATTTAAPVPTDAALADATAAVAAPTAGGLEGPLAKQAPAAIALPHRQIKSTDASALRSSRGRRKRKRRPRDGGSSEE</sequence>
<dbReference type="HOGENOM" id="CLU_033149_2_3_7"/>
<dbReference type="PANTHER" id="PTHR43830:SF3">
    <property type="entry name" value="PROTEIN PSP1"/>
    <property type="match status" value="1"/>
</dbReference>
<feature type="region of interest" description="Disordered" evidence="1">
    <location>
        <begin position="262"/>
        <end position="416"/>
    </location>
</feature>
<evidence type="ECO:0000256" key="1">
    <source>
        <dbReference type="SAM" id="MobiDB-lite"/>
    </source>
</evidence>
<dbReference type="Proteomes" id="UP000009173">
    <property type="component" value="Chromosome"/>
</dbReference>
<dbReference type="InterPro" id="IPR047767">
    <property type="entry name" value="PSP1-like"/>
</dbReference>
<feature type="compositionally biased region" description="Basic residues" evidence="1">
    <location>
        <begin position="469"/>
        <end position="479"/>
    </location>
</feature>
<dbReference type="KEGG" id="dvl:Dvul_1170"/>
<dbReference type="PROSITE" id="PS51411">
    <property type="entry name" value="PSP1_C"/>
    <property type="match status" value="1"/>
</dbReference>
<gene>
    <name evidence="3" type="ordered locus">Dvul_1170</name>
</gene>
<evidence type="ECO:0000313" key="3">
    <source>
        <dbReference type="EMBL" id="ABM28190.1"/>
    </source>
</evidence>
<dbReference type="Pfam" id="PF04468">
    <property type="entry name" value="PSP1"/>
    <property type="match status" value="1"/>
</dbReference>
<protein>
    <submittedName>
        <fullName evidence="3">PSP1 domain protein</fullName>
    </submittedName>
</protein>
<dbReference type="EMBL" id="CP000527">
    <property type="protein sequence ID" value="ABM28190.1"/>
    <property type="molecule type" value="Genomic_DNA"/>
</dbReference>
<organism evidence="3 4">
    <name type="scientific">Nitratidesulfovibrio vulgaris (strain DP4)</name>
    <name type="common">Desulfovibrio vulgaris</name>
    <dbReference type="NCBI Taxonomy" id="391774"/>
    <lineage>
        <taxon>Bacteria</taxon>
        <taxon>Pseudomonadati</taxon>
        <taxon>Thermodesulfobacteriota</taxon>
        <taxon>Desulfovibrionia</taxon>
        <taxon>Desulfovibrionales</taxon>
        <taxon>Desulfovibrionaceae</taxon>
        <taxon>Nitratidesulfovibrio</taxon>
    </lineage>
</organism>
<dbReference type="InterPro" id="IPR007557">
    <property type="entry name" value="PSP1_C"/>
</dbReference>
<dbReference type="AlphaFoldDB" id="A0A0H3A816"/>
<accession>A0A0H3A816</accession>
<proteinExistence type="predicted"/>
<evidence type="ECO:0000313" key="4">
    <source>
        <dbReference type="Proteomes" id="UP000009173"/>
    </source>
</evidence>
<feature type="region of interest" description="Disordered" evidence="1">
    <location>
        <begin position="451"/>
        <end position="487"/>
    </location>
</feature>
<feature type="compositionally biased region" description="Basic and acidic residues" evidence="1">
    <location>
        <begin position="322"/>
        <end position="342"/>
    </location>
</feature>
<name>A0A0H3A816_NITV4</name>
<feature type="domain" description="PSP1 C-terminal" evidence="2">
    <location>
        <begin position="61"/>
        <end position="146"/>
    </location>
</feature>